<dbReference type="STRING" id="526218.Sterm_2549"/>
<dbReference type="HOGENOM" id="CLU_078802_0_0_0"/>
<evidence type="ECO:0000256" key="1">
    <source>
        <dbReference type="ARBA" id="ARBA00022737"/>
    </source>
</evidence>
<dbReference type="eggNOG" id="COG3711">
    <property type="taxonomic scope" value="Bacteria"/>
</dbReference>
<dbReference type="InterPro" id="IPR050661">
    <property type="entry name" value="BglG_antiterminators"/>
</dbReference>
<gene>
    <name evidence="3" type="ordered locus">Sterm_2549</name>
</gene>
<dbReference type="Proteomes" id="UP000000845">
    <property type="component" value="Chromosome"/>
</dbReference>
<dbReference type="PANTHER" id="PTHR30185">
    <property type="entry name" value="CRYPTIC BETA-GLUCOSIDE BGL OPERON ANTITERMINATOR"/>
    <property type="match status" value="1"/>
</dbReference>
<dbReference type="Gene3D" id="1.10.1790.10">
    <property type="entry name" value="PRD domain"/>
    <property type="match status" value="2"/>
</dbReference>
<dbReference type="NCBIfam" id="NF046042">
    <property type="entry name" value="LicT"/>
    <property type="match status" value="1"/>
</dbReference>
<feature type="domain" description="PRD" evidence="2">
    <location>
        <begin position="67"/>
        <end position="172"/>
    </location>
</feature>
<dbReference type="InterPro" id="IPR036650">
    <property type="entry name" value="CAT_RNA-bd_dom_sf"/>
</dbReference>
<organism evidence="3 4">
    <name type="scientific">Sebaldella termitidis (strain ATCC 33386 / NCTC 11300)</name>
    <dbReference type="NCBI Taxonomy" id="526218"/>
    <lineage>
        <taxon>Bacteria</taxon>
        <taxon>Fusobacteriati</taxon>
        <taxon>Fusobacteriota</taxon>
        <taxon>Fusobacteriia</taxon>
        <taxon>Fusobacteriales</taxon>
        <taxon>Leptotrichiaceae</taxon>
        <taxon>Sebaldella</taxon>
    </lineage>
</organism>
<evidence type="ECO:0000259" key="2">
    <source>
        <dbReference type="PROSITE" id="PS51372"/>
    </source>
</evidence>
<feature type="domain" description="PRD" evidence="2">
    <location>
        <begin position="173"/>
        <end position="281"/>
    </location>
</feature>
<dbReference type="EMBL" id="CP001739">
    <property type="protein sequence ID" value="ACZ09399.1"/>
    <property type="molecule type" value="Genomic_DNA"/>
</dbReference>
<dbReference type="SMART" id="SM01061">
    <property type="entry name" value="CAT_RBD"/>
    <property type="match status" value="1"/>
</dbReference>
<dbReference type="PROSITE" id="PS51372">
    <property type="entry name" value="PRD_2"/>
    <property type="match status" value="2"/>
</dbReference>
<reference evidence="4" key="1">
    <citation type="submission" date="2009-09" db="EMBL/GenBank/DDBJ databases">
        <title>The complete chromosome of Sebaldella termitidis ATCC 33386.</title>
        <authorList>
            <consortium name="US DOE Joint Genome Institute (JGI-PGF)"/>
            <person name="Lucas S."/>
            <person name="Copeland A."/>
            <person name="Lapidus A."/>
            <person name="Glavina del Rio T."/>
            <person name="Dalin E."/>
            <person name="Tice H."/>
            <person name="Bruce D."/>
            <person name="Goodwin L."/>
            <person name="Pitluck S."/>
            <person name="Kyrpides N."/>
            <person name="Mavromatis K."/>
            <person name="Ivanova N."/>
            <person name="Mikhailova N."/>
            <person name="Sims D."/>
            <person name="Meincke L."/>
            <person name="Brettin T."/>
            <person name="Detter J.C."/>
            <person name="Han C."/>
            <person name="Larimer F."/>
            <person name="Land M."/>
            <person name="Hauser L."/>
            <person name="Markowitz V."/>
            <person name="Cheng J.F."/>
            <person name="Hugenholtz P."/>
            <person name="Woyke T."/>
            <person name="Wu D."/>
            <person name="Eisen J.A."/>
        </authorList>
    </citation>
    <scope>NUCLEOTIDE SEQUENCE [LARGE SCALE GENOMIC DNA]</scope>
    <source>
        <strain evidence="4">ATCC 33386 / NCTC 11300</strain>
    </source>
</reference>
<dbReference type="GO" id="GO:0003723">
    <property type="term" value="F:RNA binding"/>
    <property type="evidence" value="ECO:0007669"/>
    <property type="project" value="InterPro"/>
</dbReference>
<dbReference type="InterPro" id="IPR004341">
    <property type="entry name" value="CAT_RNA-bd_dom"/>
</dbReference>
<dbReference type="KEGG" id="str:Sterm_2549"/>
<keyword evidence="4" id="KW-1185">Reference proteome</keyword>
<evidence type="ECO:0000313" key="4">
    <source>
        <dbReference type="Proteomes" id="UP000000845"/>
    </source>
</evidence>
<reference evidence="3 4" key="2">
    <citation type="journal article" date="2010" name="Stand. Genomic Sci.">
        <title>Complete genome sequence of Sebaldella termitidis type strain (NCTC 11300).</title>
        <authorList>
            <person name="Harmon-Smith M."/>
            <person name="Celia L."/>
            <person name="Chertkov O."/>
            <person name="Lapidus A."/>
            <person name="Copeland A."/>
            <person name="Glavina Del Rio T."/>
            <person name="Nolan M."/>
            <person name="Lucas S."/>
            <person name="Tice H."/>
            <person name="Cheng J.F."/>
            <person name="Han C."/>
            <person name="Detter J.C."/>
            <person name="Bruce D."/>
            <person name="Goodwin L."/>
            <person name="Pitluck S."/>
            <person name="Pati A."/>
            <person name="Liolios K."/>
            <person name="Ivanova N."/>
            <person name="Mavromatis K."/>
            <person name="Mikhailova N."/>
            <person name="Chen A."/>
            <person name="Palaniappan K."/>
            <person name="Land M."/>
            <person name="Hauser L."/>
            <person name="Chang Y.J."/>
            <person name="Jeffries C.D."/>
            <person name="Brettin T."/>
            <person name="Goker M."/>
            <person name="Beck B."/>
            <person name="Bristow J."/>
            <person name="Eisen J.A."/>
            <person name="Markowitz V."/>
            <person name="Hugenholtz P."/>
            <person name="Kyrpides N.C."/>
            <person name="Klenk H.P."/>
            <person name="Chen F."/>
        </authorList>
    </citation>
    <scope>NUCLEOTIDE SEQUENCE [LARGE SCALE GENOMIC DNA]</scope>
    <source>
        <strain evidence="4">ATCC 33386 / NCTC 11300</strain>
    </source>
</reference>
<dbReference type="GO" id="GO:0006355">
    <property type="term" value="P:regulation of DNA-templated transcription"/>
    <property type="evidence" value="ECO:0007669"/>
    <property type="project" value="InterPro"/>
</dbReference>
<dbReference type="PANTHER" id="PTHR30185:SF15">
    <property type="entry name" value="CRYPTIC BETA-GLUCOSIDE BGL OPERON ANTITERMINATOR"/>
    <property type="match status" value="1"/>
</dbReference>
<dbReference type="RefSeq" id="WP_012861993.1">
    <property type="nucleotide sequence ID" value="NC_013517.1"/>
</dbReference>
<dbReference type="AlphaFoldDB" id="D1ALQ6"/>
<dbReference type="Pfam" id="PF03123">
    <property type="entry name" value="CAT_RBD"/>
    <property type="match status" value="1"/>
</dbReference>
<proteinExistence type="predicted"/>
<dbReference type="Gene3D" id="2.30.24.10">
    <property type="entry name" value="CAT RNA-binding domain"/>
    <property type="match status" value="1"/>
</dbReference>
<sequence>MKILKVLNNNVVTVKTEAGEEVIIMGCGLAFGKKRGDNVDESKIEKIFTQTREDKNLYKKLEDTIERIPAEYIDITEKIVKLAEEKLQMKLSDTIYITLSDHIYFAVKRFGDGQSLKNILFWEIKSSYKDEYLIGQEALKIIKDTVDLSLPDDEAGFIALHIVNAELNENMMNVMIITKIIKEITNILKYHFNVELDEENQTYYRFIVHLKFLAQRLLNNTTCNHSNDDELFNVIRASYKESFACTVKIFEHIKKNYNYSFSRDEMVYLSIHIEKLRKEWN</sequence>
<dbReference type="SUPFAM" id="SSF50151">
    <property type="entry name" value="SacY-like RNA-binding domain"/>
    <property type="match status" value="1"/>
</dbReference>
<evidence type="ECO:0000313" key="3">
    <source>
        <dbReference type="EMBL" id="ACZ09399.1"/>
    </source>
</evidence>
<dbReference type="InterPro" id="IPR036634">
    <property type="entry name" value="PRD_sf"/>
</dbReference>
<keyword evidence="1" id="KW-0677">Repeat</keyword>
<dbReference type="Pfam" id="PF00874">
    <property type="entry name" value="PRD"/>
    <property type="match status" value="2"/>
</dbReference>
<accession>D1ALQ6</accession>
<dbReference type="InterPro" id="IPR011608">
    <property type="entry name" value="PRD"/>
</dbReference>
<dbReference type="SUPFAM" id="SSF63520">
    <property type="entry name" value="PTS-regulatory domain, PRD"/>
    <property type="match status" value="2"/>
</dbReference>
<protein>
    <submittedName>
        <fullName evidence="3">Transcriptional antiterminator, BglG</fullName>
    </submittedName>
</protein>
<name>D1ALQ6_SEBTE</name>